<dbReference type="RefSeq" id="YP_004301380.1">
    <property type="nucleotide sequence ID" value="NC_015253.1"/>
</dbReference>
<accession>D9J0J4</accession>
<reference evidence="1 2" key="1">
    <citation type="journal article" date="2010" name="J. Bacteriol.">
        <title>Brochothrix thermosphacta bacteriophages feature heterogeneous and highly mosaic genomes and utilize unique prophage insertion sites.</title>
        <authorList>
            <person name="Kilcher S."/>
            <person name="Loessner M.J."/>
            <person name="Klumpp J."/>
        </authorList>
    </citation>
    <scope>NUCLEOTIDE SEQUENCE [LARGE SCALE GENOMIC DNA]</scope>
</reference>
<evidence type="ECO:0000313" key="1">
    <source>
        <dbReference type="EMBL" id="ADJ53089.1"/>
    </source>
</evidence>
<proteinExistence type="predicted"/>
<dbReference type="GeneID" id="10359085"/>
<evidence type="ECO:0000313" key="2">
    <source>
        <dbReference type="Proteomes" id="UP000000331"/>
    </source>
</evidence>
<organism evidence="1 2">
    <name type="scientific">Brochothrix phage A9</name>
    <dbReference type="NCBI Taxonomy" id="857312"/>
    <lineage>
        <taxon>Viruses</taxon>
        <taxon>Duplodnaviria</taxon>
        <taxon>Heunggongvirae</taxon>
        <taxon>Uroviricota</taxon>
        <taxon>Caudoviricetes</taxon>
        <taxon>Herelleviridae</taxon>
        <taxon>Klumppvirus</taxon>
        <taxon>Klumppvirus A9</taxon>
    </lineage>
</organism>
<dbReference type="Proteomes" id="UP000000331">
    <property type="component" value="Segment"/>
</dbReference>
<keyword evidence="2" id="KW-1185">Reference proteome</keyword>
<dbReference type="KEGG" id="vg:10359085"/>
<protein>
    <submittedName>
        <fullName evidence="1">Gp47</fullName>
    </submittedName>
</protein>
<dbReference type="EMBL" id="HM242243">
    <property type="protein sequence ID" value="ADJ53089.1"/>
    <property type="molecule type" value="Genomic_DNA"/>
</dbReference>
<sequence>MKVPLGSDYYVRKVPHNYVLFVELRDEKTGELSLNKKGSIHEKIIGYYGNVELLAGGLRANLIDNRVETVETVRALINVIEETSSEATEMVTGLEARLID</sequence>
<name>D9J0J4_9CAUD</name>